<keyword evidence="5" id="KW-1133">Transmembrane helix</keyword>
<feature type="domain" description="Penicillin-binding protein dimerisation" evidence="7">
    <location>
        <begin position="72"/>
        <end position="228"/>
    </location>
</feature>
<evidence type="ECO:0000259" key="6">
    <source>
        <dbReference type="Pfam" id="PF00905"/>
    </source>
</evidence>
<evidence type="ECO:0000313" key="9">
    <source>
        <dbReference type="Proteomes" id="UP000567246"/>
    </source>
</evidence>
<dbReference type="InterPro" id="IPR012338">
    <property type="entry name" value="Beta-lactam/transpept-like"/>
</dbReference>
<protein>
    <submittedName>
        <fullName evidence="8">Cell division protein FtsI (Penicillin-binding protein 3)</fullName>
    </submittedName>
</protein>
<feature type="region of interest" description="Disordered" evidence="4">
    <location>
        <begin position="585"/>
        <end position="608"/>
    </location>
</feature>
<dbReference type="InterPro" id="IPR004838">
    <property type="entry name" value="NHTrfase_class1_PyrdxlP-BS"/>
</dbReference>
<dbReference type="Gene3D" id="3.90.1310.10">
    <property type="entry name" value="Penicillin-binding protein 2a (Domain 2)"/>
    <property type="match status" value="1"/>
</dbReference>
<reference evidence="8 9" key="1">
    <citation type="submission" date="2020-08" db="EMBL/GenBank/DDBJ databases">
        <title>Sequencing the genomes of 1000 actinobacteria strains.</title>
        <authorList>
            <person name="Klenk H.-P."/>
        </authorList>
    </citation>
    <scope>NUCLEOTIDE SEQUENCE [LARGE SCALE GENOMIC DNA]</scope>
    <source>
        <strain evidence="8 9">DSM 17945</strain>
    </source>
</reference>
<evidence type="ECO:0000256" key="5">
    <source>
        <dbReference type="SAM" id="Phobius"/>
    </source>
</evidence>
<feature type="transmembrane region" description="Helical" evidence="5">
    <location>
        <begin position="30"/>
        <end position="47"/>
    </location>
</feature>
<comment type="subcellular location">
    <subcellularLocation>
        <location evidence="1">Membrane</location>
    </subcellularLocation>
</comment>
<dbReference type="GO" id="GO:0071555">
    <property type="term" value="P:cell wall organization"/>
    <property type="evidence" value="ECO:0007669"/>
    <property type="project" value="TreeGrafter"/>
</dbReference>
<organism evidence="8 9">
    <name type="scientific">Micrococcus endophyticus</name>
    <dbReference type="NCBI Taxonomy" id="455343"/>
    <lineage>
        <taxon>Bacteria</taxon>
        <taxon>Bacillati</taxon>
        <taxon>Actinomycetota</taxon>
        <taxon>Actinomycetes</taxon>
        <taxon>Micrococcales</taxon>
        <taxon>Micrococcaceae</taxon>
        <taxon>Micrococcus</taxon>
    </lineage>
</organism>
<keyword evidence="3 5" id="KW-0472">Membrane</keyword>
<dbReference type="InterPro" id="IPR050515">
    <property type="entry name" value="Beta-lactam/transpept"/>
</dbReference>
<feature type="region of interest" description="Disordered" evidence="4">
    <location>
        <begin position="1"/>
        <end position="20"/>
    </location>
</feature>
<dbReference type="InterPro" id="IPR036138">
    <property type="entry name" value="PBP_dimer_sf"/>
</dbReference>
<dbReference type="PANTHER" id="PTHR30627">
    <property type="entry name" value="PEPTIDOGLYCAN D,D-TRANSPEPTIDASE"/>
    <property type="match status" value="1"/>
</dbReference>
<comment type="caution">
    <text evidence="8">The sequence shown here is derived from an EMBL/GenBank/DDBJ whole genome shotgun (WGS) entry which is preliminary data.</text>
</comment>
<dbReference type="AlphaFoldDB" id="A0A7W9JIK2"/>
<feature type="compositionally biased region" description="Polar residues" evidence="4">
    <location>
        <begin position="1"/>
        <end position="12"/>
    </location>
</feature>
<dbReference type="Gene3D" id="3.30.450.330">
    <property type="match status" value="1"/>
</dbReference>
<evidence type="ECO:0000256" key="2">
    <source>
        <dbReference type="ARBA" id="ARBA00007171"/>
    </source>
</evidence>
<dbReference type="GO" id="GO:0008658">
    <property type="term" value="F:penicillin binding"/>
    <property type="evidence" value="ECO:0007669"/>
    <property type="project" value="InterPro"/>
</dbReference>
<feature type="domain" description="Penicillin-binding protein transpeptidase" evidence="6">
    <location>
        <begin position="275"/>
        <end position="578"/>
    </location>
</feature>
<dbReference type="SUPFAM" id="SSF56601">
    <property type="entry name" value="beta-lactamase/transpeptidase-like"/>
    <property type="match status" value="1"/>
</dbReference>
<keyword evidence="9" id="KW-1185">Reference proteome</keyword>
<dbReference type="Proteomes" id="UP000567246">
    <property type="component" value="Unassembled WGS sequence"/>
</dbReference>
<dbReference type="InterPro" id="IPR005311">
    <property type="entry name" value="PBP_dimer"/>
</dbReference>
<accession>A0A7W9JIK2</accession>
<keyword evidence="5" id="KW-0812">Transmembrane</keyword>
<gene>
    <name evidence="8" type="ORF">HDA33_000496</name>
</gene>
<evidence type="ECO:0000256" key="1">
    <source>
        <dbReference type="ARBA" id="ARBA00004370"/>
    </source>
</evidence>
<dbReference type="EMBL" id="JACHMW010000001">
    <property type="protein sequence ID" value="MBB5847932.1"/>
    <property type="molecule type" value="Genomic_DNA"/>
</dbReference>
<evidence type="ECO:0000256" key="3">
    <source>
        <dbReference type="ARBA" id="ARBA00023136"/>
    </source>
</evidence>
<dbReference type="PANTHER" id="PTHR30627:SF1">
    <property type="entry name" value="PEPTIDOGLYCAN D,D-TRANSPEPTIDASE FTSI"/>
    <property type="match status" value="1"/>
</dbReference>
<dbReference type="Gene3D" id="3.40.710.10">
    <property type="entry name" value="DD-peptidase/beta-lactamase superfamily"/>
    <property type="match status" value="1"/>
</dbReference>
<name>A0A7W9JIK2_9MICC</name>
<dbReference type="InterPro" id="IPR001460">
    <property type="entry name" value="PCN-bd_Tpept"/>
</dbReference>
<evidence type="ECO:0000259" key="7">
    <source>
        <dbReference type="Pfam" id="PF03717"/>
    </source>
</evidence>
<dbReference type="RefSeq" id="WP_184170547.1">
    <property type="nucleotide sequence ID" value="NZ_BAABAG010000005.1"/>
</dbReference>
<dbReference type="GO" id="GO:0051301">
    <property type="term" value="P:cell division"/>
    <property type="evidence" value="ECO:0007669"/>
    <property type="project" value="UniProtKB-KW"/>
</dbReference>
<keyword evidence="8" id="KW-0131">Cell cycle</keyword>
<sequence length="608" mass="64961">MTDRPASSSPRGGSTVGPAPGLPDARIRGLLLLVLVLLGGLALRLVYVQGVDPTGQAAAAMDKRLTHQETLPERGSILDRDGDVLASSVRRYDMVVDQRLVKDFNEWDREARKTVLVDVDSRLASLAEVLELPEEQVREATIGSRPYNVVKRSVTPEMRDAAMALKVPGLLAEPVDRRVYPNGSVAGSIVGFMGGDGTPLEGLELSQDDVMTGTPGTRTFEVGADGIRIPNAPLEEVPAVDGADLRLTLDKDAQWFAQETMGALAAEHDAEWANAVVLDAKTGDVLVMADSTTVDPADPEGTEPYFRSSTVMSTPYEPGSTGKALPIAAALDAGAATATDGYTVPSSQEFDGQTIRDFAPHETYDMTVAGIFARSYNTGTVQVAEEISDELRYEYMRSFGVGKPIDLGLPRTAGGVLVPPGEWDGRQRLTTAFGQGYTQTTLHTAQMYQAMANGGVMEPARLIDATVDGDGAEKRWEPAAEPHRVVSEATAADMLRMMETVVTQGTSKAAAIPGYRVGGKSSTAEAASDTGRYDGYNFGFTAVAPLDDPRFVVSVSMHRPPSQLGSRAVTSAAARIMEHMLRQADVPADGAAPQDYDVFVDDPQDRPW</sequence>
<dbReference type="PROSITE" id="PS00105">
    <property type="entry name" value="AA_TRANSFER_CLASS_1"/>
    <property type="match status" value="1"/>
</dbReference>
<proteinExistence type="inferred from homology"/>
<dbReference type="GO" id="GO:0030170">
    <property type="term" value="F:pyridoxal phosphate binding"/>
    <property type="evidence" value="ECO:0007669"/>
    <property type="project" value="InterPro"/>
</dbReference>
<dbReference type="SUPFAM" id="SSF56519">
    <property type="entry name" value="Penicillin binding protein dimerisation domain"/>
    <property type="match status" value="1"/>
</dbReference>
<dbReference type="GO" id="GO:0005886">
    <property type="term" value="C:plasma membrane"/>
    <property type="evidence" value="ECO:0007669"/>
    <property type="project" value="TreeGrafter"/>
</dbReference>
<comment type="similarity">
    <text evidence="2">Belongs to the transpeptidase family.</text>
</comment>
<dbReference type="GO" id="GO:0003824">
    <property type="term" value="F:catalytic activity"/>
    <property type="evidence" value="ECO:0007669"/>
    <property type="project" value="InterPro"/>
</dbReference>
<evidence type="ECO:0000256" key="4">
    <source>
        <dbReference type="SAM" id="MobiDB-lite"/>
    </source>
</evidence>
<dbReference type="Pfam" id="PF03717">
    <property type="entry name" value="PBP_dimer"/>
    <property type="match status" value="1"/>
</dbReference>
<keyword evidence="8" id="KW-0132">Cell division</keyword>
<dbReference type="Pfam" id="PF00905">
    <property type="entry name" value="Transpeptidase"/>
    <property type="match status" value="1"/>
</dbReference>
<evidence type="ECO:0000313" key="8">
    <source>
        <dbReference type="EMBL" id="MBB5847932.1"/>
    </source>
</evidence>